<evidence type="ECO:0000313" key="2">
    <source>
        <dbReference type="Proteomes" id="UP000194945"/>
    </source>
</evidence>
<comment type="caution">
    <text evidence="1">The sequence shown here is derived from an EMBL/GenBank/DDBJ whole genome shotgun (WGS) entry which is preliminary data.</text>
</comment>
<dbReference type="EMBL" id="NFDE01000057">
    <property type="protein sequence ID" value="OTX86889.1"/>
    <property type="molecule type" value="Genomic_DNA"/>
</dbReference>
<evidence type="ECO:0000313" key="1">
    <source>
        <dbReference type="EMBL" id="OTX86889.1"/>
    </source>
</evidence>
<gene>
    <name evidence="1" type="ORF">BK730_19820</name>
</gene>
<sequence>MTCIDCTKKEIKTDVKKGELIFKNVPANICTVCNELNFNFRDQLIMEHYSKLERVNTGEIDFADVELAYKSMTIENLIVHSPLQ</sequence>
<dbReference type="Proteomes" id="UP000194945">
    <property type="component" value="Unassembled WGS sequence"/>
</dbReference>
<dbReference type="RefSeq" id="WP_086422943.1">
    <property type="nucleotide sequence ID" value="NZ_NFDE01000057.1"/>
</dbReference>
<reference evidence="1 2" key="1">
    <citation type="submission" date="2016-10" db="EMBL/GenBank/DDBJ databases">
        <title>Comparative genomics of Bacillus thuringiensis reveals a path to pathogens against multiple invertebrate hosts.</title>
        <authorList>
            <person name="Zheng J."/>
            <person name="Gao Q."/>
            <person name="Liu H."/>
            <person name="Peng D."/>
            <person name="Ruan L."/>
            <person name="Sun M."/>
        </authorList>
    </citation>
    <scope>NUCLEOTIDE SEQUENCE [LARGE SCALE GENOMIC DNA]</scope>
    <source>
        <strain evidence="1">BGSC 4BK1</strain>
    </source>
</reference>
<dbReference type="AlphaFoldDB" id="A0A242Z492"/>
<proteinExistence type="predicted"/>
<name>A0A242Z492_9BACI</name>
<accession>A0A242Z492</accession>
<organism evidence="1 2">
    <name type="scientific">Bacillus wiedmannii</name>
    <dbReference type="NCBI Taxonomy" id="1890302"/>
    <lineage>
        <taxon>Bacteria</taxon>
        <taxon>Bacillati</taxon>
        <taxon>Bacillota</taxon>
        <taxon>Bacilli</taxon>
        <taxon>Bacillales</taxon>
        <taxon>Bacillaceae</taxon>
        <taxon>Bacillus</taxon>
        <taxon>Bacillus cereus group</taxon>
    </lineage>
</organism>
<protein>
    <submittedName>
        <fullName evidence="1">Recombinase RecR</fullName>
    </submittedName>
</protein>